<evidence type="ECO:0000313" key="10">
    <source>
        <dbReference type="Proteomes" id="UP000191980"/>
    </source>
</evidence>
<dbReference type="InterPro" id="IPR004821">
    <property type="entry name" value="Cyt_trans-like"/>
</dbReference>
<keyword evidence="5 8" id="KW-0547">Nucleotide-binding</keyword>
<dbReference type="InterPro" id="IPR014729">
    <property type="entry name" value="Rossmann-like_a/b/a_fold"/>
</dbReference>
<dbReference type="Pfam" id="PF02569">
    <property type="entry name" value="Pantoate_ligase"/>
    <property type="match status" value="1"/>
</dbReference>
<comment type="function">
    <text evidence="8">Catalyzes the condensation of pantoate with beta-alanine in an ATP-dependent reaction via a pantoyl-adenylate intermediate.</text>
</comment>
<dbReference type="OrthoDB" id="9773087at2"/>
<dbReference type="HAMAP" id="MF_00158">
    <property type="entry name" value="PanC"/>
    <property type="match status" value="1"/>
</dbReference>
<proteinExistence type="inferred from homology"/>
<dbReference type="FunFam" id="3.30.1300.10:FF:000001">
    <property type="entry name" value="Pantothenate synthetase"/>
    <property type="match status" value="1"/>
</dbReference>
<accession>A0A1V8M2X8</accession>
<dbReference type="SUPFAM" id="SSF52374">
    <property type="entry name" value="Nucleotidylyl transferase"/>
    <property type="match status" value="1"/>
</dbReference>
<dbReference type="EMBL" id="LPUF01000003">
    <property type="protein sequence ID" value="OQK15911.1"/>
    <property type="molecule type" value="Genomic_DNA"/>
</dbReference>
<evidence type="ECO:0000256" key="2">
    <source>
        <dbReference type="ARBA" id="ARBA00009256"/>
    </source>
</evidence>
<keyword evidence="3 8" id="KW-0436">Ligase</keyword>
<sequence>MLDIESIKCIRTQIMHWRLAGESIAFVPTMGNLHAGHLQLVKAAKAEAERVVVSIFVNPTQFDEQDDFANYPRTEDTDLEKLQSEGVDIVYMPKREEMYPTQMLTKVSVSQVTEKHCGAARPGHFDGVATVVCKLFNIVQPDSAFFGEKDFQQLMVIRTMVADLNFPIDIIAVPTLRETDGLAMSSRNTHLNGMQRQQARQLYQALCLAKQAVLEQQASFAEIEQAYLRRLTEQGFKPDYFSICRRSDLQAATELDEQLIILAAARLGKTRLIDNIQLDLNL</sequence>
<dbReference type="NCBIfam" id="TIGR00125">
    <property type="entry name" value="cyt_tran_rel"/>
    <property type="match status" value="1"/>
</dbReference>
<evidence type="ECO:0000256" key="6">
    <source>
        <dbReference type="ARBA" id="ARBA00022840"/>
    </source>
</evidence>
<comment type="catalytic activity">
    <reaction evidence="7 8">
        <text>(R)-pantoate + beta-alanine + ATP = (R)-pantothenate + AMP + diphosphate + H(+)</text>
        <dbReference type="Rhea" id="RHEA:10912"/>
        <dbReference type="ChEBI" id="CHEBI:15378"/>
        <dbReference type="ChEBI" id="CHEBI:15980"/>
        <dbReference type="ChEBI" id="CHEBI:29032"/>
        <dbReference type="ChEBI" id="CHEBI:30616"/>
        <dbReference type="ChEBI" id="CHEBI:33019"/>
        <dbReference type="ChEBI" id="CHEBI:57966"/>
        <dbReference type="ChEBI" id="CHEBI:456215"/>
        <dbReference type="EC" id="6.3.2.1"/>
    </reaction>
</comment>
<dbReference type="GO" id="GO:0015940">
    <property type="term" value="P:pantothenate biosynthetic process"/>
    <property type="evidence" value="ECO:0007669"/>
    <property type="project" value="UniProtKB-UniRule"/>
</dbReference>
<dbReference type="GO" id="GO:0005524">
    <property type="term" value="F:ATP binding"/>
    <property type="evidence" value="ECO:0007669"/>
    <property type="project" value="UniProtKB-KW"/>
</dbReference>
<evidence type="ECO:0000256" key="5">
    <source>
        <dbReference type="ARBA" id="ARBA00022741"/>
    </source>
</evidence>
<dbReference type="GO" id="GO:0005829">
    <property type="term" value="C:cytosol"/>
    <property type="evidence" value="ECO:0007669"/>
    <property type="project" value="TreeGrafter"/>
</dbReference>
<evidence type="ECO:0000256" key="8">
    <source>
        <dbReference type="HAMAP-Rule" id="MF_00158"/>
    </source>
</evidence>
<keyword evidence="6 8" id="KW-0067">ATP-binding</keyword>
<comment type="pathway">
    <text evidence="1 8">Cofactor biosynthesis; (R)-pantothenate biosynthesis; (R)-pantothenate from (R)-pantoate and beta-alanine: step 1/1.</text>
</comment>
<feature type="binding site" evidence="8">
    <location>
        <begin position="184"/>
        <end position="187"/>
    </location>
    <ligand>
        <name>ATP</name>
        <dbReference type="ChEBI" id="CHEBI:30616"/>
    </ligand>
</feature>
<feature type="binding site" evidence="8">
    <location>
        <position position="153"/>
    </location>
    <ligand>
        <name>(R)-pantoate</name>
        <dbReference type="ChEBI" id="CHEBI:15980"/>
    </ligand>
</feature>
<comment type="caution">
    <text evidence="9">The sequence shown here is derived from an EMBL/GenBank/DDBJ whole genome shotgun (WGS) entry which is preliminary data.</text>
</comment>
<dbReference type="EC" id="6.3.2.1" evidence="8"/>
<dbReference type="NCBIfam" id="TIGR00018">
    <property type="entry name" value="panC"/>
    <property type="match status" value="1"/>
</dbReference>
<dbReference type="InterPro" id="IPR003721">
    <property type="entry name" value="Pantoate_ligase"/>
</dbReference>
<dbReference type="Proteomes" id="UP000191980">
    <property type="component" value="Unassembled WGS sequence"/>
</dbReference>
<dbReference type="Gene3D" id="3.40.50.620">
    <property type="entry name" value="HUPs"/>
    <property type="match status" value="1"/>
</dbReference>
<dbReference type="STRING" id="1420851.AU255_17150"/>
<gene>
    <name evidence="8" type="primary">panC</name>
    <name evidence="9" type="ORF">AU255_17150</name>
</gene>
<feature type="binding site" evidence="8">
    <location>
        <position position="61"/>
    </location>
    <ligand>
        <name>beta-alanine</name>
        <dbReference type="ChEBI" id="CHEBI:57966"/>
    </ligand>
</feature>
<comment type="subunit">
    <text evidence="8">Homodimer.</text>
</comment>
<reference evidence="9 10" key="1">
    <citation type="submission" date="2015-12" db="EMBL/GenBank/DDBJ databases">
        <authorList>
            <person name="Shamseldin A."/>
            <person name="Moawad H."/>
            <person name="Abd El-Rahim W.M."/>
            <person name="Sadowsky M.J."/>
        </authorList>
    </citation>
    <scope>NUCLEOTIDE SEQUENCE [LARGE SCALE GENOMIC DNA]</scope>
    <source>
        <strain evidence="9 10">WF1</strain>
    </source>
</reference>
<feature type="binding site" evidence="8">
    <location>
        <begin position="30"/>
        <end position="37"/>
    </location>
    <ligand>
        <name>ATP</name>
        <dbReference type="ChEBI" id="CHEBI:30616"/>
    </ligand>
</feature>
<dbReference type="Gene3D" id="3.30.1300.10">
    <property type="entry name" value="Pantoate-beta-alanine ligase, C-terminal domain"/>
    <property type="match status" value="1"/>
</dbReference>
<comment type="similarity">
    <text evidence="2 8">Belongs to the pantothenate synthetase family.</text>
</comment>
<keyword evidence="4 8" id="KW-0566">Pantothenate biosynthesis</keyword>
<comment type="subcellular location">
    <subcellularLocation>
        <location evidence="8">Cytoplasm</location>
    </subcellularLocation>
</comment>
<evidence type="ECO:0000313" key="9">
    <source>
        <dbReference type="EMBL" id="OQK15911.1"/>
    </source>
</evidence>
<dbReference type="InterPro" id="IPR042176">
    <property type="entry name" value="Pantoate_ligase_C"/>
</dbReference>
<evidence type="ECO:0000256" key="4">
    <source>
        <dbReference type="ARBA" id="ARBA00022655"/>
    </source>
</evidence>
<comment type="miscellaneous">
    <text evidence="8">The reaction proceeds by a bi uni uni bi ping pong mechanism.</text>
</comment>
<dbReference type="FunFam" id="3.40.50.620:FF:000013">
    <property type="entry name" value="Pantothenate synthetase"/>
    <property type="match status" value="1"/>
</dbReference>
<dbReference type="GO" id="GO:0004592">
    <property type="term" value="F:pantoate-beta-alanine ligase activity"/>
    <property type="evidence" value="ECO:0007669"/>
    <property type="project" value="UniProtKB-UniRule"/>
</dbReference>
<protein>
    <recommendedName>
        <fullName evidence="8">Pantothenate synthetase</fullName>
        <shortName evidence="8">PS</shortName>
        <ecNumber evidence="8">6.3.2.1</ecNumber>
    </recommendedName>
    <alternativeName>
        <fullName evidence="8">Pantoate--beta-alanine ligase</fullName>
    </alternativeName>
    <alternativeName>
        <fullName evidence="8">Pantoate-activating enzyme</fullName>
    </alternativeName>
</protein>
<name>A0A1V8M2X8_9GAMM</name>
<evidence type="ECO:0000256" key="1">
    <source>
        <dbReference type="ARBA" id="ARBA00004990"/>
    </source>
</evidence>
<feature type="binding site" evidence="8">
    <location>
        <begin position="147"/>
        <end position="150"/>
    </location>
    <ligand>
        <name>ATP</name>
        <dbReference type="ChEBI" id="CHEBI:30616"/>
    </ligand>
</feature>
<keyword evidence="8" id="KW-0963">Cytoplasm</keyword>
<keyword evidence="10" id="KW-1185">Reference proteome</keyword>
<dbReference type="UniPathway" id="UPA00028">
    <property type="reaction ID" value="UER00005"/>
</dbReference>
<dbReference type="AlphaFoldDB" id="A0A1V8M2X8"/>
<feature type="active site" description="Proton donor" evidence="8">
    <location>
        <position position="37"/>
    </location>
</feature>
<evidence type="ECO:0000256" key="3">
    <source>
        <dbReference type="ARBA" id="ARBA00022598"/>
    </source>
</evidence>
<organism evidence="9 10">
    <name type="scientific">Methyloprofundus sedimenti</name>
    <dbReference type="NCBI Taxonomy" id="1420851"/>
    <lineage>
        <taxon>Bacteria</taxon>
        <taxon>Pseudomonadati</taxon>
        <taxon>Pseudomonadota</taxon>
        <taxon>Gammaproteobacteria</taxon>
        <taxon>Methylococcales</taxon>
        <taxon>Methylococcaceae</taxon>
        <taxon>Methyloprofundus</taxon>
    </lineage>
</organism>
<feature type="binding site" evidence="8">
    <location>
        <position position="61"/>
    </location>
    <ligand>
        <name>(R)-pantoate</name>
        <dbReference type="ChEBI" id="CHEBI:15980"/>
    </ligand>
</feature>
<feature type="binding site" evidence="8">
    <location>
        <position position="176"/>
    </location>
    <ligand>
        <name>ATP</name>
        <dbReference type="ChEBI" id="CHEBI:30616"/>
    </ligand>
</feature>
<evidence type="ECO:0000256" key="7">
    <source>
        <dbReference type="ARBA" id="ARBA00048258"/>
    </source>
</evidence>
<dbReference type="CDD" id="cd00560">
    <property type="entry name" value="PanC"/>
    <property type="match status" value="1"/>
</dbReference>
<dbReference type="PANTHER" id="PTHR21299:SF1">
    <property type="entry name" value="PANTOATE--BETA-ALANINE LIGASE"/>
    <property type="match status" value="1"/>
</dbReference>
<dbReference type="PANTHER" id="PTHR21299">
    <property type="entry name" value="CYTIDYLATE KINASE/PANTOATE-BETA-ALANINE LIGASE"/>
    <property type="match status" value="1"/>
</dbReference>